<name>A0A9J6ZNZ5_9BACT</name>
<organism evidence="2 3">
    <name type="scientific">Xiashengella succiniciproducens</name>
    <dbReference type="NCBI Taxonomy" id="2949635"/>
    <lineage>
        <taxon>Bacteria</taxon>
        <taxon>Pseudomonadati</taxon>
        <taxon>Bacteroidota</taxon>
        <taxon>Bacteroidia</taxon>
        <taxon>Marinilabiliales</taxon>
        <taxon>Marinilabiliaceae</taxon>
        <taxon>Xiashengella</taxon>
    </lineage>
</organism>
<proteinExistence type="predicted"/>
<reference evidence="2" key="1">
    <citation type="submission" date="2022-05" db="EMBL/GenBank/DDBJ databases">
        <authorList>
            <person name="Sun X."/>
        </authorList>
    </citation>
    <scope>NUCLEOTIDE SEQUENCE</scope>
    <source>
        <strain evidence="2">Ai-910</strain>
    </source>
</reference>
<dbReference type="GO" id="GO:0005975">
    <property type="term" value="P:carbohydrate metabolic process"/>
    <property type="evidence" value="ECO:0007669"/>
    <property type="project" value="UniProtKB-ARBA"/>
</dbReference>
<dbReference type="RefSeq" id="WP_250722494.1">
    <property type="nucleotide sequence ID" value="NZ_CP098400.1"/>
</dbReference>
<dbReference type="GO" id="GO:0004553">
    <property type="term" value="F:hydrolase activity, hydrolyzing O-glycosyl compounds"/>
    <property type="evidence" value="ECO:0007669"/>
    <property type="project" value="UniProtKB-ARBA"/>
</dbReference>
<dbReference type="Proteomes" id="UP001056426">
    <property type="component" value="Chromosome"/>
</dbReference>
<dbReference type="KEGG" id="alkq:M9189_08970"/>
<dbReference type="PROSITE" id="PS51257">
    <property type="entry name" value="PROKAR_LIPOPROTEIN"/>
    <property type="match status" value="1"/>
</dbReference>
<feature type="domain" description="Endonuclease/exonuclease/phosphatase" evidence="1">
    <location>
        <begin position="276"/>
        <end position="526"/>
    </location>
</feature>
<dbReference type="InterPro" id="IPR013320">
    <property type="entry name" value="ConA-like_dom_sf"/>
</dbReference>
<accession>A0A9J6ZNZ5</accession>
<dbReference type="EMBL" id="CP098400">
    <property type="protein sequence ID" value="URW78984.1"/>
    <property type="molecule type" value="Genomic_DNA"/>
</dbReference>
<dbReference type="GO" id="GO:0004519">
    <property type="term" value="F:endonuclease activity"/>
    <property type="evidence" value="ECO:0007669"/>
    <property type="project" value="UniProtKB-KW"/>
</dbReference>
<evidence type="ECO:0000313" key="3">
    <source>
        <dbReference type="Proteomes" id="UP001056426"/>
    </source>
</evidence>
<evidence type="ECO:0000313" key="2">
    <source>
        <dbReference type="EMBL" id="URW78984.1"/>
    </source>
</evidence>
<dbReference type="PANTHER" id="PTHR41349">
    <property type="match status" value="1"/>
</dbReference>
<keyword evidence="3" id="KW-1185">Reference proteome</keyword>
<keyword evidence="2" id="KW-0378">Hydrolase</keyword>
<sequence length="541" mass="60705">MKKSCIQQVPGLLLLCLGLLILMLSSCSLSSGDKTGLPSLPLISIDFDGEVVNSGVLPVVFRGHGNVSYTDGVDGQALDLSHTALFRKPIIVSNDQVTRITDYPGTTLLLWTRLSPYDFNNYVIVGQKNEIEDFEPFGWTIETGNYGSWSWHMTDGVNEAHYNPLPSRQPINDGKWHMVGFSVNFQKKEVRLYYDGVTVAIYSLAQEDFSIFNSRLFIGADPYSADPVIDCYNGVIDNLTVWSRVLSDSQVKAIFEQYKAPGFKQRMTVPDTISVMSWNTWGGGVRSGKFVGVHRIAEIIRESGADIISMQDGFGTEVTVAEILGFYLYKRSGGLSVISRYPLGETYDIYRRRASGAVTVELPNENPILFCPVYLNFSPNNGPYIMSGVADPDTLMARELESRGAEMRYIVWELQTLVDRNDDVPLILAGDFNSGSHLDWTEENKDLHYGVALEYPATYALTRAGFIDSYRQLYPDVRAWPGHTWSPIFKEVLHDRESFIFYNGSRLEPLHSRVINTHELGFPSDHGALITSFKLKKSDLK</sequence>
<keyword evidence="2" id="KW-0255">Endonuclease</keyword>
<dbReference type="SUPFAM" id="SSF49899">
    <property type="entry name" value="Concanavalin A-like lectins/glucanases"/>
    <property type="match status" value="1"/>
</dbReference>
<dbReference type="Gene3D" id="2.60.120.200">
    <property type="match status" value="1"/>
</dbReference>
<dbReference type="AlphaFoldDB" id="A0A9J6ZNZ5"/>
<gene>
    <name evidence="2" type="ORF">M9189_08970</name>
</gene>
<keyword evidence="2" id="KW-0540">Nuclease</keyword>
<dbReference type="InterPro" id="IPR036691">
    <property type="entry name" value="Endo/exonu/phosph_ase_sf"/>
</dbReference>
<dbReference type="Pfam" id="PF03372">
    <property type="entry name" value="Exo_endo_phos"/>
    <property type="match status" value="1"/>
</dbReference>
<evidence type="ECO:0000259" key="1">
    <source>
        <dbReference type="Pfam" id="PF03372"/>
    </source>
</evidence>
<dbReference type="SUPFAM" id="SSF56219">
    <property type="entry name" value="DNase I-like"/>
    <property type="match status" value="1"/>
</dbReference>
<dbReference type="PANTHER" id="PTHR41349:SF1">
    <property type="entry name" value="PROTEIN CBG08683"/>
    <property type="match status" value="1"/>
</dbReference>
<reference evidence="2" key="2">
    <citation type="submission" date="2022-06" db="EMBL/GenBank/DDBJ databases">
        <title>Xiashengella guii gen. nov. sp. nov., a bacterium isolated form anaerobic digestion tank.</title>
        <authorList>
            <person name="Huang H."/>
        </authorList>
    </citation>
    <scope>NUCLEOTIDE SEQUENCE</scope>
    <source>
        <strain evidence="2">Ai-910</strain>
    </source>
</reference>
<protein>
    <submittedName>
        <fullName evidence="2">Endonuclease/exonuclease/phosphatase family protein</fullName>
    </submittedName>
</protein>
<dbReference type="Gene3D" id="3.60.10.10">
    <property type="entry name" value="Endonuclease/exonuclease/phosphatase"/>
    <property type="match status" value="1"/>
</dbReference>
<dbReference type="Pfam" id="PF13385">
    <property type="entry name" value="Laminin_G_3"/>
    <property type="match status" value="1"/>
</dbReference>
<dbReference type="InterPro" id="IPR005135">
    <property type="entry name" value="Endo/exonuclease/phosphatase"/>
</dbReference>